<evidence type="ECO:0000256" key="2">
    <source>
        <dbReference type="SAM" id="Phobius"/>
    </source>
</evidence>
<dbReference type="EMBL" id="CP041217">
    <property type="protein sequence ID" value="QDH22392.1"/>
    <property type="molecule type" value="Genomic_DNA"/>
</dbReference>
<keyword evidence="2" id="KW-1133">Transmembrane helix</keyword>
<dbReference type="AlphaFoldDB" id="A0A4Y6UXC4"/>
<keyword evidence="5" id="KW-1185">Reference proteome</keyword>
<feature type="transmembrane region" description="Helical" evidence="2">
    <location>
        <begin position="20"/>
        <end position="40"/>
    </location>
</feature>
<organism evidence="4 5">
    <name type="scientific">Saccharibacillus brassicae</name>
    <dbReference type="NCBI Taxonomy" id="2583377"/>
    <lineage>
        <taxon>Bacteria</taxon>
        <taxon>Bacillati</taxon>
        <taxon>Bacillota</taxon>
        <taxon>Bacilli</taxon>
        <taxon>Bacillales</taxon>
        <taxon>Paenibacillaceae</taxon>
        <taxon>Saccharibacillus</taxon>
    </lineage>
</organism>
<keyword evidence="2" id="KW-0472">Membrane</keyword>
<evidence type="ECO:0000256" key="1">
    <source>
        <dbReference type="SAM" id="MobiDB-lite"/>
    </source>
</evidence>
<protein>
    <submittedName>
        <fullName evidence="4">Pilus assembly protein</fullName>
    </submittedName>
</protein>
<dbReference type="Pfam" id="PF07811">
    <property type="entry name" value="TadE"/>
    <property type="match status" value="1"/>
</dbReference>
<sequence>MQRIAGKNRRFAGERGSIVVEASLVLPLFLLVFVFLVYIVQMTAYSTVLQTTASEAAKQVATHLYPVQTAADNLRRLEPVSKALQGFSKISFAELAATYGSALPDPIGKWVAEAAATGDLPLQALKDEAASSVLDPVIKPLLGPLIANGPLEDDRLHVIGISVPTTGAGNRPYFGVELTYELPLQVPFTGKPLSIRAKAEERVWIGDTGEQAGAGTGAAAGTGTQSGRPAVITSVPNPAYPGRKATVTARVQPRQRATIKVVYKSGSSTARYLGQQTADAAGNLSWTWLVGGNTTSGDWTLIVEAEGAAAAEASFEVR</sequence>
<dbReference type="RefSeq" id="WP_141448934.1">
    <property type="nucleotide sequence ID" value="NZ_CP041217.1"/>
</dbReference>
<accession>A0A4Y6UXC4</accession>
<dbReference type="OrthoDB" id="4376109at2"/>
<proteinExistence type="predicted"/>
<feature type="domain" description="TadE-like" evidence="3">
    <location>
        <begin position="16"/>
        <end position="57"/>
    </location>
</feature>
<dbReference type="Proteomes" id="UP000316968">
    <property type="component" value="Chromosome"/>
</dbReference>
<evidence type="ECO:0000313" key="5">
    <source>
        <dbReference type="Proteomes" id="UP000316968"/>
    </source>
</evidence>
<evidence type="ECO:0000313" key="4">
    <source>
        <dbReference type="EMBL" id="QDH22392.1"/>
    </source>
</evidence>
<reference evidence="4 5" key="1">
    <citation type="submission" date="2019-06" db="EMBL/GenBank/DDBJ databases">
        <title>Saccharibacillus brassicae sp. nov., an endophytic bacterium isolated from Chinese cabbage seeds (Brassica pekinensis).</title>
        <authorList>
            <person name="Jiang L."/>
            <person name="Lee J."/>
            <person name="Kim S.W."/>
        </authorList>
    </citation>
    <scope>NUCLEOTIDE SEQUENCE [LARGE SCALE GENOMIC DNA]</scope>
    <source>
        <strain evidence="5">KCTC 43072 / ATSA2</strain>
    </source>
</reference>
<name>A0A4Y6UXC4_SACBS</name>
<evidence type="ECO:0000259" key="3">
    <source>
        <dbReference type="Pfam" id="PF07811"/>
    </source>
</evidence>
<dbReference type="KEGG" id="saca:FFV09_17025"/>
<dbReference type="InterPro" id="IPR012495">
    <property type="entry name" value="TadE-like_dom"/>
</dbReference>
<feature type="region of interest" description="Disordered" evidence="1">
    <location>
        <begin position="209"/>
        <end position="238"/>
    </location>
</feature>
<keyword evidence="2" id="KW-0812">Transmembrane</keyword>
<gene>
    <name evidence="4" type="ORF">FFV09_17025</name>
</gene>